<evidence type="ECO:0000313" key="4">
    <source>
        <dbReference type="Ensembl" id="ENSLACP00000010982.1"/>
    </source>
</evidence>
<evidence type="ECO:0000256" key="2">
    <source>
        <dbReference type="ARBA" id="ARBA00022859"/>
    </source>
</evidence>
<dbReference type="GO" id="GO:0002376">
    <property type="term" value="P:immune system process"/>
    <property type="evidence" value="ECO:0007669"/>
    <property type="project" value="UniProtKB-KW"/>
</dbReference>
<dbReference type="InterPro" id="IPR007110">
    <property type="entry name" value="Ig-like_dom"/>
</dbReference>
<feature type="domain" description="Ig-like" evidence="3">
    <location>
        <begin position="115"/>
        <end position="219"/>
    </location>
</feature>
<dbReference type="PANTHER" id="PTHR23268">
    <property type="entry name" value="T-CELL RECEPTOR BETA CHAIN"/>
    <property type="match status" value="1"/>
</dbReference>
<dbReference type="PANTHER" id="PTHR23268:SF117">
    <property type="entry name" value="T CELL RECEPTOR BETA VARIABLE 29-1"/>
    <property type="match status" value="1"/>
</dbReference>
<dbReference type="Ensembl" id="ENSLACT00000011064.1">
    <property type="protein sequence ID" value="ENSLACP00000010982.1"/>
    <property type="gene ID" value="ENSLACG00000009663.1"/>
</dbReference>
<dbReference type="HOGENOM" id="CLU_077975_1_1_1"/>
<evidence type="ECO:0000313" key="5">
    <source>
        <dbReference type="Proteomes" id="UP000008672"/>
    </source>
</evidence>
<keyword evidence="5" id="KW-1185">Reference proteome</keyword>
<dbReference type="InterPro" id="IPR013783">
    <property type="entry name" value="Ig-like_fold"/>
</dbReference>
<evidence type="ECO:0000259" key="3">
    <source>
        <dbReference type="PROSITE" id="PS50835"/>
    </source>
</evidence>
<dbReference type="SMART" id="SM00406">
    <property type="entry name" value="IGv"/>
    <property type="match status" value="2"/>
</dbReference>
<dbReference type="InterPro" id="IPR013106">
    <property type="entry name" value="Ig_V-set"/>
</dbReference>
<dbReference type="Pfam" id="PF07686">
    <property type="entry name" value="V-set"/>
    <property type="match status" value="2"/>
</dbReference>
<dbReference type="STRING" id="7897.ENSLACP00000010982"/>
<dbReference type="PROSITE" id="PS50835">
    <property type="entry name" value="IG_LIKE"/>
    <property type="match status" value="2"/>
</dbReference>
<organism evidence="4 5">
    <name type="scientific">Latimeria chalumnae</name>
    <name type="common">Coelacanth</name>
    <dbReference type="NCBI Taxonomy" id="7897"/>
    <lineage>
        <taxon>Eukaryota</taxon>
        <taxon>Metazoa</taxon>
        <taxon>Chordata</taxon>
        <taxon>Craniata</taxon>
        <taxon>Vertebrata</taxon>
        <taxon>Euteleostomi</taxon>
        <taxon>Coelacanthiformes</taxon>
        <taxon>Coelacanthidae</taxon>
        <taxon>Latimeria</taxon>
    </lineage>
</organism>
<dbReference type="OMA" id="VEMNCTH"/>
<dbReference type="SMART" id="SM00409">
    <property type="entry name" value="IG"/>
    <property type="match status" value="2"/>
</dbReference>
<accession>H3AMW1</accession>
<dbReference type="GO" id="GO:0005886">
    <property type="term" value="C:plasma membrane"/>
    <property type="evidence" value="ECO:0007669"/>
    <property type="project" value="TreeGrafter"/>
</dbReference>
<reference evidence="4" key="3">
    <citation type="submission" date="2025-09" db="UniProtKB">
        <authorList>
            <consortium name="Ensembl"/>
        </authorList>
    </citation>
    <scope>IDENTIFICATION</scope>
</reference>
<reference evidence="4" key="2">
    <citation type="submission" date="2025-08" db="UniProtKB">
        <authorList>
            <consortium name="Ensembl"/>
        </authorList>
    </citation>
    <scope>IDENTIFICATION</scope>
</reference>
<dbReference type="SUPFAM" id="SSF48726">
    <property type="entry name" value="Immunoglobulin"/>
    <property type="match status" value="2"/>
</dbReference>
<reference evidence="5" key="1">
    <citation type="submission" date="2011-08" db="EMBL/GenBank/DDBJ databases">
        <title>The draft genome of Latimeria chalumnae.</title>
        <authorList>
            <person name="Di Palma F."/>
            <person name="Alfoldi J."/>
            <person name="Johnson J."/>
            <person name="Berlin A."/>
            <person name="Gnerre S."/>
            <person name="Jaffe D."/>
            <person name="MacCallum I."/>
            <person name="Young S."/>
            <person name="Walker B.J."/>
            <person name="Lander E."/>
            <person name="Lindblad-Toh K."/>
        </authorList>
    </citation>
    <scope>NUCLEOTIDE SEQUENCE [LARGE SCALE GENOMIC DNA]</scope>
    <source>
        <strain evidence="5">Wild caught</strain>
    </source>
</reference>
<keyword evidence="1" id="KW-0732">Signal</keyword>
<proteinExistence type="predicted"/>
<dbReference type="CDD" id="cd00099">
    <property type="entry name" value="IgV"/>
    <property type="match status" value="1"/>
</dbReference>
<dbReference type="Gene3D" id="2.60.40.10">
    <property type="entry name" value="Immunoglobulins"/>
    <property type="match status" value="2"/>
</dbReference>
<dbReference type="AlphaFoldDB" id="H3AMW1"/>
<dbReference type="InParanoid" id="H3AMW1"/>
<dbReference type="eggNOG" id="ENOG502SA48">
    <property type="taxonomic scope" value="Eukaryota"/>
</dbReference>
<name>H3AMW1_LATCH</name>
<dbReference type="FunCoup" id="H3AMW1">
    <property type="interactions" value="450"/>
</dbReference>
<dbReference type="InterPro" id="IPR003599">
    <property type="entry name" value="Ig_sub"/>
</dbReference>
<dbReference type="InterPro" id="IPR036179">
    <property type="entry name" value="Ig-like_dom_sf"/>
</dbReference>
<evidence type="ECO:0000256" key="1">
    <source>
        <dbReference type="ARBA" id="ARBA00022729"/>
    </source>
</evidence>
<dbReference type="Proteomes" id="UP000008672">
    <property type="component" value="Unassembled WGS sequence"/>
</dbReference>
<dbReference type="InterPro" id="IPR050413">
    <property type="entry name" value="TCR_beta_variable"/>
</dbReference>
<keyword evidence="2" id="KW-0391">Immunity</keyword>
<dbReference type="EMBL" id="AFYH01119985">
    <property type="status" value="NOT_ANNOTATED_CDS"/>
    <property type="molecule type" value="Genomic_DNA"/>
</dbReference>
<dbReference type="GeneTree" id="ENSGT01150000288614"/>
<dbReference type="GO" id="GO:0007166">
    <property type="term" value="P:cell surface receptor signaling pathway"/>
    <property type="evidence" value="ECO:0007669"/>
    <property type="project" value="TreeGrafter"/>
</dbReference>
<protein>
    <recommendedName>
        <fullName evidence="3">Ig-like domain-containing protein</fullName>
    </recommendedName>
</protein>
<feature type="domain" description="Ig-like" evidence="3">
    <location>
        <begin position="2"/>
        <end position="104"/>
    </location>
</feature>
<sequence>AVKVTQSPKSLVQMSGKLAEITCNHSESTYGNMYWYRQYSGQGLTLIVTSVYPDATTFEDGFKEGFQVERPTILNSTLKILQLKAADTASYLCAASLTQRHRVTDAVVKNLTPPPRLSSGGLCGGTILVTQLPKSLIGTVGNPVEMNCTHNDTVSTANMYWYRQYRGQGPELIAYTKTVGSNQTEPGFQDKFEVMRLKTKETSLKIKKLKAADTASYLCAEWRPSKIRQMTKKRYF</sequence>